<dbReference type="Proteomes" id="UP001214415">
    <property type="component" value="Chromosome 2"/>
</dbReference>
<feature type="region of interest" description="Disordered" evidence="2">
    <location>
        <begin position="221"/>
        <end position="248"/>
    </location>
</feature>
<accession>A0AAF0ED18</accession>
<dbReference type="Pfam" id="PF00439">
    <property type="entry name" value="Bromodomain"/>
    <property type="match status" value="1"/>
</dbReference>
<dbReference type="Gene3D" id="1.20.920.10">
    <property type="entry name" value="Bromodomain-like"/>
    <property type="match status" value="1"/>
</dbReference>
<feature type="compositionally biased region" description="Low complexity" evidence="2">
    <location>
        <begin position="419"/>
        <end position="433"/>
    </location>
</feature>
<name>A0AAF0ED18_9BASI</name>
<evidence type="ECO:0000313" key="5">
    <source>
        <dbReference type="Proteomes" id="UP001214415"/>
    </source>
</evidence>
<keyword evidence="1" id="KW-0103">Bromodomain</keyword>
<dbReference type="PANTHER" id="PTHR22881:SF27">
    <property type="entry name" value="BROMODOMAIN CONTAINING 7_9"/>
    <property type="match status" value="1"/>
</dbReference>
<reference evidence="4" key="1">
    <citation type="submission" date="2023-03" db="EMBL/GenBank/DDBJ databases">
        <title>Mating type loci evolution in Malassezia.</title>
        <authorList>
            <person name="Coelho M.A."/>
        </authorList>
    </citation>
    <scope>NUCLEOTIDE SEQUENCE</scope>
    <source>
        <strain evidence="4">CBS 12830</strain>
    </source>
</reference>
<feature type="compositionally biased region" description="Basic residues" evidence="2">
    <location>
        <begin position="41"/>
        <end position="50"/>
    </location>
</feature>
<organism evidence="4 5">
    <name type="scientific">Malassezia equina</name>
    <dbReference type="NCBI Taxonomy" id="1381935"/>
    <lineage>
        <taxon>Eukaryota</taxon>
        <taxon>Fungi</taxon>
        <taxon>Dikarya</taxon>
        <taxon>Basidiomycota</taxon>
        <taxon>Ustilaginomycotina</taxon>
        <taxon>Malasseziomycetes</taxon>
        <taxon>Malasseziales</taxon>
        <taxon>Malasseziaceae</taxon>
        <taxon>Malassezia</taxon>
    </lineage>
</organism>
<dbReference type="InterPro" id="IPR001487">
    <property type="entry name" value="Bromodomain"/>
</dbReference>
<evidence type="ECO:0000256" key="2">
    <source>
        <dbReference type="SAM" id="MobiDB-lite"/>
    </source>
</evidence>
<dbReference type="EMBL" id="CP119901">
    <property type="protein sequence ID" value="WFD22310.1"/>
    <property type="molecule type" value="Genomic_DNA"/>
</dbReference>
<dbReference type="GO" id="GO:0006325">
    <property type="term" value="P:chromatin organization"/>
    <property type="evidence" value="ECO:0007669"/>
    <property type="project" value="UniProtKB-ARBA"/>
</dbReference>
<evidence type="ECO:0000259" key="3">
    <source>
        <dbReference type="SMART" id="SM00297"/>
    </source>
</evidence>
<keyword evidence="5" id="KW-1185">Reference proteome</keyword>
<evidence type="ECO:0000256" key="1">
    <source>
        <dbReference type="ARBA" id="ARBA00023117"/>
    </source>
</evidence>
<dbReference type="InterPro" id="IPR036427">
    <property type="entry name" value="Bromodomain-like_sf"/>
</dbReference>
<dbReference type="PRINTS" id="PR00503">
    <property type="entry name" value="BROMODOMAIN"/>
</dbReference>
<feature type="region of interest" description="Disordered" evidence="2">
    <location>
        <begin position="393"/>
        <end position="489"/>
    </location>
</feature>
<dbReference type="PANTHER" id="PTHR22881">
    <property type="entry name" value="BROMODOMAIN CONTAINING PROTEIN"/>
    <property type="match status" value="1"/>
</dbReference>
<gene>
    <name evidence="4" type="ORF">MEQU1_000978</name>
</gene>
<feature type="region of interest" description="Disordered" evidence="2">
    <location>
        <begin position="1"/>
        <end position="86"/>
    </location>
</feature>
<sequence>MSAASPAGRASDEEPSSPSWAGDAWSSEEEHQSPTVQPVRIKLKRSRSRSRPTEPETEADGDVSRASVHEDSTAEVDMSPSPIPSQKNDVTVAALRAAVGALPRARPLKQLRAKTLPAALEALIAGLKKRDTYLFFHEPVNADEVPGYRDVITHPMDLGTMEKRLHADYYKTMDMFQHDFMLVTQNAQTFNPPTSIYHTAARRLETWGLRAIAREAMSVVDEDELPSRASPQETDGRRGRRKRTAHERAMGDSLIEAEPNAEHLSRRMMRIGSARSTTWSLQGVDTNDPAELIFRRTLAYAGVGQHQLSGKSACSARAQAKAKARLAPPLSLLLDPTTEKNGEAENDMAPLVYRDDGSLEASELADAREYLAQQAYNQPVLESLQHLPLTLSMPAPANGGTPAEPSLVFPPSQTGRPDAMLASTLSAPAAPSMNASHTFADTPVPQAQRPQPYAVASQPGPAGLGAAGPSTTLHVWPAPAPPALQESGLRLNRRERELEQELDEHNWTFARPHMQRFLAQEDLGLYASMPAWAARRPDQWQLQPYGAVADTQLTQLLREHLRAMPYRSLGLPRTAQFVPRASLQQLPVALQVSMQGAQETERLIETVYGSVDGLAYARSLAAFVHGATEDTHIASSAPEIKQEGEEACIPLRRKRPAATEPLSLAEHVQWRVLYPLTGGLLGVLDEAGAALASRPTPSDPLMELLDDKEGLLSSALCTMQAADTS</sequence>
<protein>
    <recommendedName>
        <fullName evidence="3">Bromo domain-containing protein</fullName>
    </recommendedName>
</protein>
<dbReference type="AlphaFoldDB" id="A0AAF0ED18"/>
<evidence type="ECO:0000313" key="4">
    <source>
        <dbReference type="EMBL" id="WFD22310.1"/>
    </source>
</evidence>
<dbReference type="SUPFAM" id="SSF47370">
    <property type="entry name" value="Bromodomain"/>
    <property type="match status" value="1"/>
</dbReference>
<dbReference type="CDD" id="cd04369">
    <property type="entry name" value="Bromodomain"/>
    <property type="match status" value="1"/>
</dbReference>
<dbReference type="InterPro" id="IPR051831">
    <property type="entry name" value="Bromodomain_contain_prot"/>
</dbReference>
<feature type="domain" description="Bromo" evidence="3">
    <location>
        <begin position="109"/>
        <end position="217"/>
    </location>
</feature>
<dbReference type="SMART" id="SM00297">
    <property type="entry name" value="BROMO"/>
    <property type="match status" value="1"/>
</dbReference>
<proteinExistence type="predicted"/>